<dbReference type="HAMAP" id="MF_00503">
    <property type="entry name" value="Ribosomal_bL9"/>
    <property type="match status" value="1"/>
</dbReference>
<comment type="caution">
    <text evidence="10">The sequence shown here is derived from an EMBL/GenBank/DDBJ whole genome shotgun (WGS) entry which is preliminary data.</text>
</comment>
<evidence type="ECO:0000256" key="4">
    <source>
        <dbReference type="ARBA" id="ARBA00022980"/>
    </source>
</evidence>
<dbReference type="Proteomes" id="UP000249557">
    <property type="component" value="Unassembled WGS sequence"/>
</dbReference>
<keyword evidence="5 7" id="KW-0687">Ribonucleoprotein</keyword>
<evidence type="ECO:0000256" key="3">
    <source>
        <dbReference type="ARBA" id="ARBA00022884"/>
    </source>
</evidence>
<accession>A0A2W5A256</accession>
<evidence type="ECO:0000256" key="8">
    <source>
        <dbReference type="SAM" id="MobiDB-lite"/>
    </source>
</evidence>
<dbReference type="Gene3D" id="3.10.430.100">
    <property type="entry name" value="Ribosomal protein L9, C-terminal domain"/>
    <property type="match status" value="1"/>
</dbReference>
<dbReference type="EMBL" id="QFNK01000012">
    <property type="protein sequence ID" value="PZO88623.1"/>
    <property type="molecule type" value="Genomic_DNA"/>
</dbReference>
<dbReference type="SUPFAM" id="SSF55658">
    <property type="entry name" value="L9 N-domain-like"/>
    <property type="match status" value="1"/>
</dbReference>
<dbReference type="GO" id="GO:0006412">
    <property type="term" value="P:translation"/>
    <property type="evidence" value="ECO:0007669"/>
    <property type="project" value="UniProtKB-UniRule"/>
</dbReference>
<evidence type="ECO:0000259" key="9">
    <source>
        <dbReference type="PROSITE" id="PS00651"/>
    </source>
</evidence>
<organism evidence="10 11">
    <name type="scientific">Micavibrio aeruginosavorus</name>
    <dbReference type="NCBI Taxonomy" id="349221"/>
    <lineage>
        <taxon>Bacteria</taxon>
        <taxon>Pseudomonadati</taxon>
        <taxon>Bdellovibrionota</taxon>
        <taxon>Bdellovibrionia</taxon>
        <taxon>Bdellovibrionales</taxon>
        <taxon>Pseudobdellovibrionaceae</taxon>
        <taxon>Micavibrio</taxon>
    </lineage>
</organism>
<dbReference type="InterPro" id="IPR009027">
    <property type="entry name" value="Ribosomal_bL9/RNase_H1_N"/>
</dbReference>
<dbReference type="GO" id="GO:1990904">
    <property type="term" value="C:ribonucleoprotein complex"/>
    <property type="evidence" value="ECO:0007669"/>
    <property type="project" value="UniProtKB-KW"/>
</dbReference>
<evidence type="ECO:0000256" key="7">
    <source>
        <dbReference type="HAMAP-Rule" id="MF_00503"/>
    </source>
</evidence>
<dbReference type="PROSITE" id="PS00651">
    <property type="entry name" value="RIBOSOMAL_L9"/>
    <property type="match status" value="1"/>
</dbReference>
<gene>
    <name evidence="7" type="primary">rplI</name>
    <name evidence="10" type="ORF">DI626_01340</name>
</gene>
<dbReference type="Pfam" id="PF03948">
    <property type="entry name" value="Ribosomal_L9_C"/>
    <property type="match status" value="1"/>
</dbReference>
<dbReference type="NCBIfam" id="TIGR00158">
    <property type="entry name" value="L9"/>
    <property type="match status" value="1"/>
</dbReference>
<evidence type="ECO:0000313" key="11">
    <source>
        <dbReference type="Proteomes" id="UP000249557"/>
    </source>
</evidence>
<dbReference type="GO" id="GO:0005840">
    <property type="term" value="C:ribosome"/>
    <property type="evidence" value="ECO:0007669"/>
    <property type="project" value="UniProtKB-KW"/>
</dbReference>
<evidence type="ECO:0000256" key="5">
    <source>
        <dbReference type="ARBA" id="ARBA00023274"/>
    </source>
</evidence>
<evidence type="ECO:0000256" key="2">
    <source>
        <dbReference type="ARBA" id="ARBA00022730"/>
    </source>
</evidence>
<dbReference type="InterPro" id="IPR036791">
    <property type="entry name" value="Ribosomal_bL9_C_sf"/>
</dbReference>
<keyword evidence="2 7" id="KW-0699">rRNA-binding</keyword>
<dbReference type="PANTHER" id="PTHR21368">
    <property type="entry name" value="50S RIBOSOMAL PROTEIN L9"/>
    <property type="match status" value="1"/>
</dbReference>
<sequence length="205" mass="21958">MATQLILLERVENLGAMGDLVTVKPGYARNFLLPQNKALRATKENIAYYEAQKAHLQKLNAEKKGDAEKSAKNVEGAKVVIIRQAAEGGQLFGSVTSRDIAEALSEQSGQTVTRGQVALNQNFKTIGLFNVDVILHPEVKAKITVNIARSANEAEVQAKTGKAVIADSRAERAASRNTDDANKAAMLEDSALAAEKAEEEGQAAE</sequence>
<dbReference type="Gene3D" id="3.40.5.10">
    <property type="entry name" value="Ribosomal protein L9, N-terminal domain"/>
    <property type="match status" value="1"/>
</dbReference>
<comment type="similarity">
    <text evidence="1 7">Belongs to the bacterial ribosomal protein bL9 family.</text>
</comment>
<dbReference type="InterPro" id="IPR020070">
    <property type="entry name" value="Ribosomal_bL9_N"/>
</dbReference>
<proteinExistence type="inferred from homology"/>
<dbReference type="InterPro" id="IPR000244">
    <property type="entry name" value="Ribosomal_bL9"/>
</dbReference>
<dbReference type="AlphaFoldDB" id="A0A2W5A256"/>
<dbReference type="Pfam" id="PF01281">
    <property type="entry name" value="Ribosomal_L9_N"/>
    <property type="match status" value="1"/>
</dbReference>
<comment type="function">
    <text evidence="7">Binds to the 23S rRNA.</text>
</comment>
<dbReference type="GO" id="GO:0003735">
    <property type="term" value="F:structural constituent of ribosome"/>
    <property type="evidence" value="ECO:0007669"/>
    <property type="project" value="InterPro"/>
</dbReference>
<name>A0A2W5A256_9BACT</name>
<keyword evidence="3 7" id="KW-0694">RNA-binding</keyword>
<reference evidence="10 11" key="1">
    <citation type="submission" date="2017-08" db="EMBL/GenBank/DDBJ databases">
        <title>Infants hospitalized years apart are colonized by the same room-sourced microbial strains.</title>
        <authorList>
            <person name="Brooks B."/>
            <person name="Olm M.R."/>
            <person name="Firek B.A."/>
            <person name="Baker R."/>
            <person name="Thomas B.C."/>
            <person name="Morowitz M.J."/>
            <person name="Banfield J.F."/>
        </authorList>
    </citation>
    <scope>NUCLEOTIDE SEQUENCE [LARGE SCALE GENOMIC DNA]</scope>
    <source>
        <strain evidence="10">S2_018_000_R2_104</strain>
    </source>
</reference>
<feature type="region of interest" description="Disordered" evidence="8">
    <location>
        <begin position="169"/>
        <end position="205"/>
    </location>
</feature>
<keyword evidence="4 7" id="KW-0689">Ribosomal protein</keyword>
<protein>
    <recommendedName>
        <fullName evidence="6 7">Large ribosomal subunit protein bL9</fullName>
    </recommendedName>
</protein>
<feature type="compositionally biased region" description="Basic and acidic residues" evidence="8">
    <location>
        <begin position="169"/>
        <end position="182"/>
    </location>
</feature>
<feature type="domain" description="Ribosomal protein L9" evidence="9">
    <location>
        <begin position="15"/>
        <end position="42"/>
    </location>
</feature>
<dbReference type="InterPro" id="IPR020069">
    <property type="entry name" value="Ribosomal_bL9_C"/>
</dbReference>
<dbReference type="SUPFAM" id="SSF55653">
    <property type="entry name" value="Ribosomal protein L9 C-domain"/>
    <property type="match status" value="1"/>
</dbReference>
<evidence type="ECO:0000256" key="1">
    <source>
        <dbReference type="ARBA" id="ARBA00010605"/>
    </source>
</evidence>
<evidence type="ECO:0000313" key="10">
    <source>
        <dbReference type="EMBL" id="PZO88623.1"/>
    </source>
</evidence>
<evidence type="ECO:0000256" key="6">
    <source>
        <dbReference type="ARBA" id="ARBA00035292"/>
    </source>
</evidence>
<dbReference type="InterPro" id="IPR020594">
    <property type="entry name" value="Ribosomal_bL9_bac/chp"/>
</dbReference>
<dbReference type="GO" id="GO:0019843">
    <property type="term" value="F:rRNA binding"/>
    <property type="evidence" value="ECO:0007669"/>
    <property type="project" value="UniProtKB-UniRule"/>
</dbReference>
<dbReference type="InterPro" id="IPR036935">
    <property type="entry name" value="Ribosomal_bL9_N_sf"/>
</dbReference>